<accession>A0A6C0I3S7</accession>
<dbReference type="Pfam" id="PF01191">
    <property type="entry name" value="RNA_pol_Rpb5_C"/>
    <property type="match status" value="1"/>
</dbReference>
<dbReference type="GO" id="GO:0005665">
    <property type="term" value="C:RNA polymerase II, core complex"/>
    <property type="evidence" value="ECO:0007669"/>
    <property type="project" value="TreeGrafter"/>
</dbReference>
<evidence type="ECO:0000313" key="3">
    <source>
        <dbReference type="EMBL" id="QHT87544.1"/>
    </source>
</evidence>
<name>A0A6C0I3S7_9ZZZZ</name>
<dbReference type="GO" id="GO:0005666">
    <property type="term" value="C:RNA polymerase III complex"/>
    <property type="evidence" value="ECO:0007669"/>
    <property type="project" value="TreeGrafter"/>
</dbReference>
<dbReference type="GO" id="GO:0006366">
    <property type="term" value="P:transcription by RNA polymerase II"/>
    <property type="evidence" value="ECO:0007669"/>
    <property type="project" value="TreeGrafter"/>
</dbReference>
<dbReference type="Gene3D" id="3.90.940.20">
    <property type="entry name" value="RPB5-like RNA polymerase subunit"/>
    <property type="match status" value="1"/>
</dbReference>
<dbReference type="EMBL" id="MN740092">
    <property type="protein sequence ID" value="QHT87544.1"/>
    <property type="molecule type" value="Genomic_DNA"/>
</dbReference>
<proteinExistence type="predicted"/>
<evidence type="ECO:0000256" key="1">
    <source>
        <dbReference type="ARBA" id="ARBA00023163"/>
    </source>
</evidence>
<dbReference type="AlphaFoldDB" id="A0A6C0I3S7"/>
<reference evidence="3" key="1">
    <citation type="journal article" date="2020" name="Nature">
        <title>Giant virus diversity and host interactions through global metagenomics.</title>
        <authorList>
            <person name="Schulz F."/>
            <person name="Roux S."/>
            <person name="Paez-Espino D."/>
            <person name="Jungbluth S."/>
            <person name="Walsh D.A."/>
            <person name="Denef V.J."/>
            <person name="McMahon K.D."/>
            <person name="Konstantinidis K.T."/>
            <person name="Eloe-Fadrosh E.A."/>
            <person name="Kyrpides N.C."/>
            <person name="Woyke T."/>
        </authorList>
    </citation>
    <scope>NUCLEOTIDE SEQUENCE</scope>
    <source>
        <strain evidence="3">GVMAG-M-3300023184-190</strain>
    </source>
</reference>
<dbReference type="GO" id="GO:0003677">
    <property type="term" value="F:DNA binding"/>
    <property type="evidence" value="ECO:0007669"/>
    <property type="project" value="InterPro"/>
</dbReference>
<keyword evidence="1" id="KW-0804">Transcription</keyword>
<dbReference type="GO" id="GO:0003899">
    <property type="term" value="F:DNA-directed RNA polymerase activity"/>
    <property type="evidence" value="ECO:0007669"/>
    <property type="project" value="InterPro"/>
</dbReference>
<dbReference type="GO" id="GO:0005736">
    <property type="term" value="C:RNA polymerase I complex"/>
    <property type="evidence" value="ECO:0007669"/>
    <property type="project" value="TreeGrafter"/>
</dbReference>
<dbReference type="PIRSF" id="PIRSF000747">
    <property type="entry name" value="RPB5"/>
    <property type="match status" value="1"/>
</dbReference>
<dbReference type="PANTHER" id="PTHR10535:SF0">
    <property type="entry name" value="DNA-DIRECTED RNA POLYMERASES I, II, AND III SUBUNIT RPABC1"/>
    <property type="match status" value="1"/>
</dbReference>
<organism evidence="3">
    <name type="scientific">viral metagenome</name>
    <dbReference type="NCBI Taxonomy" id="1070528"/>
    <lineage>
        <taxon>unclassified sequences</taxon>
        <taxon>metagenomes</taxon>
        <taxon>organismal metagenomes</taxon>
    </lineage>
</organism>
<dbReference type="InterPro" id="IPR035913">
    <property type="entry name" value="RPB5-like_sf"/>
</dbReference>
<dbReference type="GO" id="GO:0042797">
    <property type="term" value="P:tRNA transcription by RNA polymerase III"/>
    <property type="evidence" value="ECO:0007669"/>
    <property type="project" value="TreeGrafter"/>
</dbReference>
<sequence length="210" mass="24443">MSTSANRTLQIYKARFNILELLQEQGYDVDEYSEFSINEIDSMLKSSQLDMLVNDQEKDRKTYVKFYLDGTKQIRPQTLNTIIEDLFVLENILTKKDTLIIVTEDEPNETIVTRMKYLYDHDGIFVVIHNIQRLQYNMLKHELVPDCTILSKDDVAALIKEYNITGLTQLPEISRFDPHALALSIRPGDVCSFNRKSATALFTKYYRICI</sequence>
<dbReference type="SUPFAM" id="SSF55287">
    <property type="entry name" value="RPB5-like RNA polymerase subunit"/>
    <property type="match status" value="1"/>
</dbReference>
<dbReference type="GO" id="GO:0006362">
    <property type="term" value="P:transcription elongation by RNA polymerase I"/>
    <property type="evidence" value="ECO:0007669"/>
    <property type="project" value="TreeGrafter"/>
</dbReference>
<evidence type="ECO:0000259" key="2">
    <source>
        <dbReference type="Pfam" id="PF01191"/>
    </source>
</evidence>
<dbReference type="PANTHER" id="PTHR10535">
    <property type="entry name" value="DNA-DIRECTED RNA POLYMERASES I, II, AND III SUBUNIT RPABC1"/>
    <property type="match status" value="1"/>
</dbReference>
<feature type="domain" description="RNA polymerase subunit H/Rpb5 C-terminal" evidence="2">
    <location>
        <begin position="136"/>
        <end position="209"/>
    </location>
</feature>
<dbReference type="InterPro" id="IPR014381">
    <property type="entry name" value="Arch_Rpo5/euc_Rpb5"/>
</dbReference>
<protein>
    <recommendedName>
        <fullName evidence="2">RNA polymerase subunit H/Rpb5 C-terminal domain-containing protein</fullName>
    </recommendedName>
</protein>
<dbReference type="InterPro" id="IPR000783">
    <property type="entry name" value="RNA_pol_subH/Rpb5_C"/>
</dbReference>